<keyword evidence="8" id="KW-1185">Reference proteome</keyword>
<comment type="caution">
    <text evidence="7">The sequence shown here is derived from an EMBL/GenBank/DDBJ whole genome shotgun (WGS) entry which is preliminary data.</text>
</comment>
<comment type="subcellular location">
    <subcellularLocation>
        <location evidence="2">Endoplasmic reticulum</location>
    </subcellularLocation>
    <subcellularLocation>
        <location evidence="3">Membrane</location>
    </subcellularLocation>
    <subcellularLocation>
        <location evidence="1">Mitochondrion</location>
    </subcellularLocation>
</comment>
<accession>A0A9P8C242</accession>
<dbReference type="GO" id="GO:0005739">
    <property type="term" value="C:mitochondrion"/>
    <property type="evidence" value="ECO:0007669"/>
    <property type="project" value="UniProtKB-SubCell"/>
</dbReference>
<keyword evidence="6" id="KW-0472">Membrane</keyword>
<evidence type="ECO:0000313" key="7">
    <source>
        <dbReference type="EMBL" id="KAG9229801.1"/>
    </source>
</evidence>
<organism evidence="7 8">
    <name type="scientific">Amylocarpus encephaloides</name>
    <dbReference type="NCBI Taxonomy" id="45428"/>
    <lineage>
        <taxon>Eukaryota</taxon>
        <taxon>Fungi</taxon>
        <taxon>Dikarya</taxon>
        <taxon>Ascomycota</taxon>
        <taxon>Pezizomycotina</taxon>
        <taxon>Leotiomycetes</taxon>
        <taxon>Helotiales</taxon>
        <taxon>Helotiales incertae sedis</taxon>
        <taxon>Amylocarpus</taxon>
    </lineage>
</organism>
<evidence type="ECO:0000256" key="2">
    <source>
        <dbReference type="ARBA" id="ARBA00004240"/>
    </source>
</evidence>
<dbReference type="OrthoDB" id="341259at2759"/>
<dbReference type="PANTHER" id="PTHR48182">
    <property type="entry name" value="PROTEIN SERAC1"/>
    <property type="match status" value="1"/>
</dbReference>
<proteinExistence type="predicted"/>
<dbReference type="Gene3D" id="3.40.50.1820">
    <property type="entry name" value="alpha/beta hydrolase"/>
    <property type="match status" value="1"/>
</dbReference>
<dbReference type="AlphaFoldDB" id="A0A9P8C242"/>
<dbReference type="SUPFAM" id="SSF53474">
    <property type="entry name" value="alpha/beta-Hydrolases"/>
    <property type="match status" value="1"/>
</dbReference>
<dbReference type="GO" id="GO:0016020">
    <property type="term" value="C:membrane"/>
    <property type="evidence" value="ECO:0007669"/>
    <property type="project" value="UniProtKB-SubCell"/>
</dbReference>
<evidence type="ECO:0000256" key="5">
    <source>
        <dbReference type="ARBA" id="ARBA00023128"/>
    </source>
</evidence>
<evidence type="ECO:0000313" key="8">
    <source>
        <dbReference type="Proteomes" id="UP000824998"/>
    </source>
</evidence>
<dbReference type="GO" id="GO:0005783">
    <property type="term" value="C:endoplasmic reticulum"/>
    <property type="evidence" value="ECO:0007669"/>
    <property type="project" value="UniProtKB-SubCell"/>
</dbReference>
<evidence type="ECO:0000256" key="1">
    <source>
        <dbReference type="ARBA" id="ARBA00004173"/>
    </source>
</evidence>
<sequence length="245" mass="27558">MASDTLGLKTLEHPDFVSYEPDVFDIVVIHGLYGSSHSSWTDVQWETELLSRYGTSRLSTYSYDVLDTNGGVFSRVSARDEARKLLESLVKLRSPDLKGNAIVFIAHDFGGTLLKEVTILSQNREYEDIYTSISWMVSFRPTRETIGQALTCRQVFLGCPHRGLSKVELQSACTEILMTHGRMSPAEIWNLTGPLAEWVLETNDAFAETRLSISSRIRNIISSCPDPRLRVCPVYMTTTDLAEQI</sequence>
<reference evidence="7" key="1">
    <citation type="journal article" date="2021" name="IMA Fungus">
        <title>Genomic characterization of three marine fungi, including Emericellopsis atlantica sp. nov. with signatures of a generalist lifestyle and marine biomass degradation.</title>
        <authorList>
            <person name="Hagestad O.C."/>
            <person name="Hou L."/>
            <person name="Andersen J.H."/>
            <person name="Hansen E.H."/>
            <person name="Altermark B."/>
            <person name="Li C."/>
            <person name="Kuhnert E."/>
            <person name="Cox R.J."/>
            <person name="Crous P.W."/>
            <person name="Spatafora J.W."/>
            <person name="Lail K."/>
            <person name="Amirebrahimi M."/>
            <person name="Lipzen A."/>
            <person name="Pangilinan J."/>
            <person name="Andreopoulos W."/>
            <person name="Hayes R.D."/>
            <person name="Ng V."/>
            <person name="Grigoriev I.V."/>
            <person name="Jackson S.A."/>
            <person name="Sutton T.D.S."/>
            <person name="Dobson A.D.W."/>
            <person name="Rama T."/>
        </authorList>
    </citation>
    <scope>NUCLEOTIDE SEQUENCE</scope>
    <source>
        <strain evidence="7">TRa018bII</strain>
    </source>
</reference>
<name>A0A9P8C242_9HELO</name>
<keyword evidence="5" id="KW-0496">Mitochondrion</keyword>
<dbReference type="InterPro" id="IPR052374">
    <property type="entry name" value="SERAC1"/>
</dbReference>
<evidence type="ECO:0000256" key="3">
    <source>
        <dbReference type="ARBA" id="ARBA00004370"/>
    </source>
</evidence>
<dbReference type="PANTHER" id="PTHR48182:SF2">
    <property type="entry name" value="PROTEIN SERAC1"/>
    <property type="match status" value="1"/>
</dbReference>
<dbReference type="EMBL" id="MU251730">
    <property type="protein sequence ID" value="KAG9229801.1"/>
    <property type="molecule type" value="Genomic_DNA"/>
</dbReference>
<keyword evidence="4" id="KW-0256">Endoplasmic reticulum</keyword>
<dbReference type="InterPro" id="IPR029058">
    <property type="entry name" value="AB_hydrolase_fold"/>
</dbReference>
<gene>
    <name evidence="7" type="ORF">BJ875DRAFT_177027</name>
</gene>
<evidence type="ECO:0000256" key="6">
    <source>
        <dbReference type="ARBA" id="ARBA00023136"/>
    </source>
</evidence>
<dbReference type="Proteomes" id="UP000824998">
    <property type="component" value="Unassembled WGS sequence"/>
</dbReference>
<protein>
    <submittedName>
        <fullName evidence="7">Uncharacterized protein</fullName>
    </submittedName>
</protein>
<evidence type="ECO:0000256" key="4">
    <source>
        <dbReference type="ARBA" id="ARBA00022824"/>
    </source>
</evidence>